<evidence type="ECO:0000313" key="3">
    <source>
        <dbReference type="Proteomes" id="UP001055580"/>
    </source>
</evidence>
<proteinExistence type="predicted"/>
<accession>A0ABY4TU97</accession>
<dbReference type="RefSeq" id="WP_250752686.1">
    <property type="nucleotide sequence ID" value="NZ_CP098401.1"/>
</dbReference>
<reference evidence="2" key="1">
    <citation type="submission" date="2022-05" db="EMBL/GenBank/DDBJ databases">
        <title>Sphingomonas sp. strain RMG20 Genome sequencing and assembly.</title>
        <authorList>
            <person name="Kim I."/>
        </authorList>
    </citation>
    <scope>NUCLEOTIDE SEQUENCE</scope>
    <source>
        <strain evidence="2">RMG20</strain>
    </source>
</reference>
<protein>
    <recommendedName>
        <fullName evidence="1">DUF6894 domain-containing protein</fullName>
    </recommendedName>
</protein>
<dbReference type="InterPro" id="IPR054189">
    <property type="entry name" value="DUF6894"/>
</dbReference>
<dbReference type="Proteomes" id="UP001055580">
    <property type="component" value="Chromosome"/>
</dbReference>
<evidence type="ECO:0000313" key="2">
    <source>
        <dbReference type="EMBL" id="URW75971.1"/>
    </source>
</evidence>
<feature type="domain" description="DUF6894" evidence="1">
    <location>
        <begin position="3"/>
        <end position="72"/>
    </location>
</feature>
<gene>
    <name evidence="2" type="ORF">M9980_01705</name>
</gene>
<dbReference type="EMBL" id="CP098401">
    <property type="protein sequence ID" value="URW75971.1"/>
    <property type="molecule type" value="Genomic_DNA"/>
</dbReference>
<organism evidence="2 3">
    <name type="scientific">Sphingomonas donggukensis</name>
    <dbReference type="NCBI Taxonomy" id="2949093"/>
    <lineage>
        <taxon>Bacteria</taxon>
        <taxon>Pseudomonadati</taxon>
        <taxon>Pseudomonadota</taxon>
        <taxon>Alphaproteobacteria</taxon>
        <taxon>Sphingomonadales</taxon>
        <taxon>Sphingomonadaceae</taxon>
        <taxon>Sphingomonas</taxon>
    </lineage>
</organism>
<sequence length="90" mass="9962">MPRYRFNIHSPGNHLSDGEGLVLLDDATAVERARQIVREMVAIDLREDGVVCLAQTIEIVGDGGKPLASMPFGDIIQIIHDDMDAPPRRR</sequence>
<dbReference type="Pfam" id="PF21834">
    <property type="entry name" value="DUF6894"/>
    <property type="match status" value="1"/>
</dbReference>
<name>A0ABY4TU97_9SPHN</name>
<keyword evidence="3" id="KW-1185">Reference proteome</keyword>
<evidence type="ECO:0000259" key="1">
    <source>
        <dbReference type="Pfam" id="PF21834"/>
    </source>
</evidence>